<dbReference type="Proteomes" id="UP000176493">
    <property type="component" value="Unassembled WGS sequence"/>
</dbReference>
<dbReference type="EMBL" id="MHRJ01000036">
    <property type="protein sequence ID" value="OHA21920.1"/>
    <property type="molecule type" value="Genomic_DNA"/>
</dbReference>
<dbReference type="AlphaFoldDB" id="A0A1G2MDD4"/>
<feature type="transmembrane region" description="Helical" evidence="1">
    <location>
        <begin position="306"/>
        <end position="329"/>
    </location>
</feature>
<evidence type="ECO:0000313" key="3">
    <source>
        <dbReference type="Proteomes" id="UP000176493"/>
    </source>
</evidence>
<accession>A0A1G2MDD4</accession>
<feature type="transmembrane region" description="Helical" evidence="1">
    <location>
        <begin position="264"/>
        <end position="285"/>
    </location>
</feature>
<feature type="transmembrane region" description="Helical" evidence="1">
    <location>
        <begin position="202"/>
        <end position="222"/>
    </location>
</feature>
<organism evidence="2 3">
    <name type="scientific">Candidatus Taylorbacteria bacterium RIFCSPHIGHO2_02_49_25</name>
    <dbReference type="NCBI Taxonomy" id="1802305"/>
    <lineage>
        <taxon>Bacteria</taxon>
        <taxon>Candidatus Tayloriibacteriota</taxon>
    </lineage>
</organism>
<protein>
    <submittedName>
        <fullName evidence="2">Uncharacterized protein</fullName>
    </submittedName>
</protein>
<keyword evidence="1" id="KW-0472">Membrane</keyword>
<feature type="transmembrane region" description="Helical" evidence="1">
    <location>
        <begin position="169"/>
        <end position="190"/>
    </location>
</feature>
<keyword evidence="1" id="KW-0812">Transmembrane</keyword>
<evidence type="ECO:0000256" key="1">
    <source>
        <dbReference type="SAM" id="Phobius"/>
    </source>
</evidence>
<sequence length="474" mass="52393">MKIVNILKYAIGVCILIAVGVRNLASTIKLLADMAAWGAEWAVEKAAEPTKKYLDGLEWLLRTTFLPSLAIGVIALILATWIGWMRAVVGWMGVWCFVWTIALGHYAVPLAALIGLLAEKKEPKDTPFIQGQRERLGRSLKKYVSFVRQVLIYEAAAFITLTMVPVQNYWIGVPLFLLWAGLLITTSYDWGTGTGKWLKPAIRFAGFAWIVCFVLSCFLPKVKFFNFLFYKGQEARNVGAGLPNNLGEVTGPHLWEFKEAVESWAIANWIGLLVAFVVICIFWMWRKKTAKAPAGAGGSSGRSSSGSGTGWLGMAVMLAICFLCLAWGYKHVVGAHEEHNGRIASQLEEKRTYETMRATMRATEEAARKAAAAVRQTTAVATTPQPEVWCGLISPQKYSISLSTNLSERIPRPAGCSTHMEPSGLPYEFWVNGAKIQRIPCVPTGIPVGTTYVQYRWTNSYSTNVVVGVGREIR</sequence>
<feature type="transmembrane region" description="Helical" evidence="1">
    <location>
        <begin position="90"/>
        <end position="118"/>
    </location>
</feature>
<gene>
    <name evidence="2" type="ORF">A2W52_04175</name>
</gene>
<feature type="transmembrane region" description="Helical" evidence="1">
    <location>
        <begin position="59"/>
        <end position="84"/>
    </location>
</feature>
<evidence type="ECO:0000313" key="2">
    <source>
        <dbReference type="EMBL" id="OHA21920.1"/>
    </source>
</evidence>
<keyword evidence="1" id="KW-1133">Transmembrane helix</keyword>
<name>A0A1G2MDD4_9BACT</name>
<proteinExistence type="predicted"/>
<comment type="caution">
    <text evidence="2">The sequence shown here is derived from an EMBL/GenBank/DDBJ whole genome shotgun (WGS) entry which is preliminary data.</text>
</comment>
<reference evidence="2 3" key="1">
    <citation type="journal article" date="2016" name="Nat. Commun.">
        <title>Thousands of microbial genomes shed light on interconnected biogeochemical processes in an aquifer system.</title>
        <authorList>
            <person name="Anantharaman K."/>
            <person name="Brown C.T."/>
            <person name="Hug L.A."/>
            <person name="Sharon I."/>
            <person name="Castelle C.J."/>
            <person name="Probst A.J."/>
            <person name="Thomas B.C."/>
            <person name="Singh A."/>
            <person name="Wilkins M.J."/>
            <person name="Karaoz U."/>
            <person name="Brodie E.L."/>
            <person name="Williams K.H."/>
            <person name="Hubbard S.S."/>
            <person name="Banfield J.F."/>
        </authorList>
    </citation>
    <scope>NUCLEOTIDE SEQUENCE [LARGE SCALE GENOMIC DNA]</scope>
</reference>